<dbReference type="EMBL" id="CAJVQB010034164">
    <property type="protein sequence ID" value="CAG8820799.1"/>
    <property type="molecule type" value="Genomic_DNA"/>
</dbReference>
<name>A0ABN7W7U8_GIGMA</name>
<organism evidence="1 2">
    <name type="scientific">Gigaspora margarita</name>
    <dbReference type="NCBI Taxonomy" id="4874"/>
    <lineage>
        <taxon>Eukaryota</taxon>
        <taxon>Fungi</taxon>
        <taxon>Fungi incertae sedis</taxon>
        <taxon>Mucoromycota</taxon>
        <taxon>Glomeromycotina</taxon>
        <taxon>Glomeromycetes</taxon>
        <taxon>Diversisporales</taxon>
        <taxon>Gigasporaceae</taxon>
        <taxon>Gigaspora</taxon>
    </lineage>
</organism>
<evidence type="ECO:0000313" key="1">
    <source>
        <dbReference type="EMBL" id="CAG8820799.1"/>
    </source>
</evidence>
<evidence type="ECO:0000313" key="2">
    <source>
        <dbReference type="Proteomes" id="UP000789901"/>
    </source>
</evidence>
<protein>
    <submittedName>
        <fullName evidence="1">26795_t:CDS:1</fullName>
    </submittedName>
</protein>
<feature type="non-terminal residue" evidence="1">
    <location>
        <position position="1"/>
    </location>
</feature>
<comment type="caution">
    <text evidence="1">The sequence shown here is derived from an EMBL/GenBank/DDBJ whole genome shotgun (WGS) entry which is preliminary data.</text>
</comment>
<keyword evidence="2" id="KW-1185">Reference proteome</keyword>
<sequence length="174" mass="19670">GTYLTKGGAPKYDDDIPDNFDRTSIVGGKDFLTGFIFGRVWTSTLPTNWTADITPLVYIPEKFYKENILMLSTLFDSLMILDTSLLTCSTQTGKVPTNHIYVISLENGTYEWILEGVIFPLVKDPNPTTLGTKFNYVLSKIHLKINLPQNMQIKFQKNCCIFIELEILACIFGI</sequence>
<reference evidence="1 2" key="1">
    <citation type="submission" date="2021-06" db="EMBL/GenBank/DDBJ databases">
        <authorList>
            <person name="Kallberg Y."/>
            <person name="Tangrot J."/>
            <person name="Rosling A."/>
        </authorList>
    </citation>
    <scope>NUCLEOTIDE SEQUENCE [LARGE SCALE GENOMIC DNA]</scope>
    <source>
        <strain evidence="1 2">120-4 pot B 10/14</strain>
    </source>
</reference>
<gene>
    <name evidence="1" type="ORF">GMARGA_LOCUS27669</name>
</gene>
<dbReference type="Proteomes" id="UP000789901">
    <property type="component" value="Unassembled WGS sequence"/>
</dbReference>
<proteinExistence type="predicted"/>
<accession>A0ABN7W7U8</accession>